<dbReference type="GO" id="GO:0032259">
    <property type="term" value="P:methylation"/>
    <property type="evidence" value="ECO:0007669"/>
    <property type="project" value="UniProtKB-KW"/>
</dbReference>
<evidence type="ECO:0000313" key="3">
    <source>
        <dbReference type="Proteomes" id="UP000189739"/>
    </source>
</evidence>
<accession>A0A1S9PLZ3</accession>
<dbReference type="PANTHER" id="PTHR12843">
    <property type="entry name" value="PROTEIN-LYSINE N-METHYLTRANSFERASE METTL10"/>
    <property type="match status" value="1"/>
</dbReference>
<dbReference type="Gene3D" id="3.40.50.150">
    <property type="entry name" value="Vaccinia Virus protein VP39"/>
    <property type="match status" value="1"/>
</dbReference>
<proteinExistence type="predicted"/>
<keyword evidence="2" id="KW-0808">Transferase</keyword>
<evidence type="ECO:0000313" key="2">
    <source>
        <dbReference type="EMBL" id="OOQ61980.1"/>
    </source>
</evidence>
<dbReference type="InterPro" id="IPR041698">
    <property type="entry name" value="Methyltransf_25"/>
</dbReference>
<protein>
    <submittedName>
        <fullName evidence="2">SAM-dependent methyltransferase</fullName>
    </submittedName>
</protein>
<comment type="caution">
    <text evidence="2">The sequence shown here is derived from an EMBL/GenBank/DDBJ whole genome shotgun (WGS) entry which is preliminary data.</text>
</comment>
<dbReference type="RefSeq" id="WP_078346168.1">
    <property type="nucleotide sequence ID" value="NZ_MBTF01000001.1"/>
</dbReference>
<dbReference type="CDD" id="cd02440">
    <property type="entry name" value="AdoMet_MTases"/>
    <property type="match status" value="1"/>
</dbReference>
<sequence>MADKKEHWENVYAHKKLTEVSWYEEKPETSLSIINSFDLPKDAAIIDIGGGDSLLADHLLELGYSNITVLDISAKAIDRAKLRLGDRAYEIKWSVSDVLDISTDKQYDLWHDRAAFHFLTDSKEQIKYVAAAAKYLSANGKLIIGTFGVNGPERCSGLAVERQSPASLSNIFQQQFQLTGSIEHIHHTPFDTDQVFNYSWFQKLP</sequence>
<reference evidence="2 3" key="1">
    <citation type="submission" date="2016-07" db="EMBL/GenBank/DDBJ databases">
        <title>Genomic analysis of zinc-resistant bacterium Mucilaginibacter pedocola TBZ30.</title>
        <authorList>
            <person name="Huang J."/>
            <person name="Tang J."/>
        </authorList>
    </citation>
    <scope>NUCLEOTIDE SEQUENCE [LARGE SCALE GENOMIC DNA]</scope>
    <source>
        <strain evidence="2 3">TBZ30</strain>
    </source>
</reference>
<dbReference type="SUPFAM" id="SSF53335">
    <property type="entry name" value="S-adenosyl-L-methionine-dependent methyltransferases"/>
    <property type="match status" value="1"/>
</dbReference>
<dbReference type="PANTHER" id="PTHR12843:SF5">
    <property type="entry name" value="EEF1A LYSINE METHYLTRANSFERASE 2"/>
    <property type="match status" value="1"/>
</dbReference>
<dbReference type="EMBL" id="MBTF01000001">
    <property type="protein sequence ID" value="OOQ61980.1"/>
    <property type="molecule type" value="Genomic_DNA"/>
</dbReference>
<dbReference type="Pfam" id="PF13649">
    <property type="entry name" value="Methyltransf_25"/>
    <property type="match status" value="1"/>
</dbReference>
<evidence type="ECO:0000259" key="1">
    <source>
        <dbReference type="Pfam" id="PF13649"/>
    </source>
</evidence>
<organism evidence="2 3">
    <name type="scientific">Mucilaginibacter pedocola</name>
    <dbReference type="NCBI Taxonomy" id="1792845"/>
    <lineage>
        <taxon>Bacteria</taxon>
        <taxon>Pseudomonadati</taxon>
        <taxon>Bacteroidota</taxon>
        <taxon>Sphingobacteriia</taxon>
        <taxon>Sphingobacteriales</taxon>
        <taxon>Sphingobacteriaceae</taxon>
        <taxon>Mucilaginibacter</taxon>
    </lineage>
</organism>
<name>A0A1S9PLZ3_9SPHI</name>
<dbReference type="Proteomes" id="UP000189739">
    <property type="component" value="Unassembled WGS sequence"/>
</dbReference>
<gene>
    <name evidence="2" type="ORF">BC343_02685</name>
</gene>
<dbReference type="InterPro" id="IPR029063">
    <property type="entry name" value="SAM-dependent_MTases_sf"/>
</dbReference>
<dbReference type="OrthoDB" id="9788660at2"/>
<keyword evidence="3" id="KW-1185">Reference proteome</keyword>
<feature type="domain" description="Methyltransferase" evidence="1">
    <location>
        <begin position="45"/>
        <end position="140"/>
    </location>
</feature>
<dbReference type="AlphaFoldDB" id="A0A1S9PLZ3"/>
<dbReference type="GO" id="GO:0008168">
    <property type="term" value="F:methyltransferase activity"/>
    <property type="evidence" value="ECO:0007669"/>
    <property type="project" value="UniProtKB-KW"/>
</dbReference>
<dbReference type="STRING" id="1792845.BC343_02685"/>
<keyword evidence="2" id="KW-0489">Methyltransferase</keyword>